<sequence length="108" mass="12141">MSEDADASSEEWTGDDDFLPRSARRRHREQRLARRQANATGSTPVQQSLSRRSPQPYSAKERPTSMRASRFQPAMSEPWHVTGSTEQIDKPFESGPSDADDEDDSSNS</sequence>
<feature type="region of interest" description="Disordered" evidence="1">
    <location>
        <begin position="1"/>
        <end position="108"/>
    </location>
</feature>
<feature type="compositionally biased region" description="Acidic residues" evidence="1">
    <location>
        <begin position="1"/>
        <end position="17"/>
    </location>
</feature>
<evidence type="ECO:0000313" key="3">
    <source>
        <dbReference type="Proteomes" id="UP001324427"/>
    </source>
</evidence>
<feature type="compositionally biased region" description="Acidic residues" evidence="1">
    <location>
        <begin position="98"/>
        <end position="108"/>
    </location>
</feature>
<reference evidence="2 3" key="1">
    <citation type="submission" date="2021-11" db="EMBL/GenBank/DDBJ databases">
        <title>Black yeast isolated from Biological Soil Crust.</title>
        <authorList>
            <person name="Kurbessoian T."/>
        </authorList>
    </citation>
    <scope>NUCLEOTIDE SEQUENCE [LARGE SCALE GENOMIC DNA]</scope>
    <source>
        <strain evidence="2 3">CCFEE 5522</strain>
    </source>
</reference>
<comment type="caution">
    <text evidence="2">The sequence shown here is derived from an EMBL/GenBank/DDBJ whole genome shotgun (WGS) entry which is preliminary data.</text>
</comment>
<organism evidence="2 3">
    <name type="scientific">Oleoguttula mirabilis</name>
    <dbReference type="NCBI Taxonomy" id="1507867"/>
    <lineage>
        <taxon>Eukaryota</taxon>
        <taxon>Fungi</taxon>
        <taxon>Dikarya</taxon>
        <taxon>Ascomycota</taxon>
        <taxon>Pezizomycotina</taxon>
        <taxon>Dothideomycetes</taxon>
        <taxon>Dothideomycetidae</taxon>
        <taxon>Mycosphaerellales</taxon>
        <taxon>Teratosphaeriaceae</taxon>
        <taxon>Oleoguttula</taxon>
    </lineage>
</organism>
<protein>
    <submittedName>
        <fullName evidence="2">Uncharacterized protein</fullName>
    </submittedName>
</protein>
<gene>
    <name evidence="2" type="ORF">LTR36_005541</name>
</gene>
<feature type="compositionally biased region" description="Polar residues" evidence="1">
    <location>
        <begin position="38"/>
        <end position="56"/>
    </location>
</feature>
<dbReference type="Proteomes" id="UP001324427">
    <property type="component" value="Unassembled WGS sequence"/>
</dbReference>
<keyword evidence="3" id="KW-1185">Reference proteome</keyword>
<dbReference type="EMBL" id="JAVFHQ010000032">
    <property type="protein sequence ID" value="KAK4543398.1"/>
    <property type="molecule type" value="Genomic_DNA"/>
</dbReference>
<evidence type="ECO:0000256" key="1">
    <source>
        <dbReference type="SAM" id="MobiDB-lite"/>
    </source>
</evidence>
<proteinExistence type="predicted"/>
<dbReference type="AlphaFoldDB" id="A0AAV9JE06"/>
<evidence type="ECO:0000313" key="2">
    <source>
        <dbReference type="EMBL" id="KAK4543398.1"/>
    </source>
</evidence>
<name>A0AAV9JE06_9PEZI</name>
<accession>A0AAV9JE06</accession>